<reference evidence="2" key="2">
    <citation type="submission" date="2015-08" db="EMBL/GenBank/DDBJ databases">
        <authorList>
            <person name="Babu N.S."/>
            <person name="Beckwith C.J."/>
            <person name="Beseler K.G."/>
            <person name="Brison A."/>
            <person name="Carone J.V."/>
            <person name="Caskin T.P."/>
            <person name="Diamond M."/>
            <person name="Durham M.E."/>
            <person name="Foxe J.M."/>
            <person name="Go M."/>
            <person name="Henderson B.A."/>
            <person name="Jones I.B."/>
            <person name="McGettigan J.A."/>
            <person name="Micheletti S.J."/>
            <person name="Nasrallah M.E."/>
            <person name="Ortiz D."/>
            <person name="Piller C.R."/>
            <person name="Privatt S.R."/>
            <person name="Schneider S.L."/>
            <person name="Sharp S."/>
            <person name="Smith T.C."/>
            <person name="Stanton J.D."/>
            <person name="Ullery H.E."/>
            <person name="Wilson R.J."/>
            <person name="Serrano M.G."/>
            <person name="Buck G."/>
            <person name="Lee V."/>
            <person name="Wang Y."/>
            <person name="Carvalho R."/>
            <person name="Voegtly L."/>
            <person name="Shi R."/>
            <person name="Duckworth R."/>
            <person name="Johnson A."/>
            <person name="Loviza R."/>
            <person name="Walstead R."/>
            <person name="Shah Z."/>
            <person name="Kiflezghi M."/>
            <person name="Wade K."/>
            <person name="Ball S.L."/>
            <person name="Bradley K.W."/>
            <person name="Asai D.J."/>
            <person name="Bowman C.A."/>
            <person name="Russell D.A."/>
            <person name="Pope W.H."/>
            <person name="Jacobs-Sera D."/>
            <person name="Hendrix R.W."/>
            <person name="Hatfull G.F."/>
        </authorList>
    </citation>
    <scope>NUCLEOTIDE SEQUENCE</scope>
</reference>
<evidence type="ECO:0000313" key="5">
    <source>
        <dbReference type="Proteomes" id="UP000028924"/>
    </source>
</evidence>
<dbReference type="AlphaFoldDB" id="A0A087SNX7"/>
<dbReference type="EMBL" id="QOKY01000183">
    <property type="protein sequence ID" value="RMZ54159.1"/>
    <property type="molecule type" value="Genomic_DNA"/>
</dbReference>
<dbReference type="GO" id="GO:0003676">
    <property type="term" value="F:nucleic acid binding"/>
    <property type="evidence" value="ECO:0007669"/>
    <property type="project" value="InterPro"/>
</dbReference>
<dbReference type="OrthoDB" id="10267179at2759"/>
<dbReference type="InterPro" id="IPR036882">
    <property type="entry name" value="Alba-like_dom_sf"/>
</dbReference>
<dbReference type="PANTHER" id="PTHR35331">
    <property type="entry name" value="STAGE V SPORULATION PROTEIN S"/>
    <property type="match status" value="1"/>
</dbReference>
<protein>
    <submittedName>
        <fullName evidence="3">Uncharacterized protein</fullName>
    </submittedName>
</protein>
<name>A0A087SNX7_AUXPR</name>
<reference evidence="3 5" key="1">
    <citation type="journal article" date="2014" name="BMC Genomics">
        <title>Oil accumulation mechanisms of the oleaginous microalga Chlorella protothecoides revealed through its genome, transcriptomes, and proteomes.</title>
        <authorList>
            <person name="Gao C."/>
            <person name="Wang Y."/>
            <person name="Shen Y."/>
            <person name="Yan D."/>
            <person name="He X."/>
            <person name="Dai J."/>
            <person name="Wu Q."/>
        </authorList>
    </citation>
    <scope>NUCLEOTIDE SEQUENCE [LARGE SCALE GENOMIC DNA]</scope>
    <source>
        <strain evidence="3 5">0710</strain>
    </source>
</reference>
<dbReference type="EMBL" id="GDKF01003654">
    <property type="protein sequence ID" value="JAT74968.1"/>
    <property type="molecule type" value="Transcribed_RNA"/>
</dbReference>
<dbReference type="GeneID" id="23612599"/>
<dbReference type="Proteomes" id="UP000028924">
    <property type="component" value="Unassembled WGS sequence"/>
</dbReference>
<dbReference type="Gene3D" id="3.30.110.20">
    <property type="entry name" value="Alba-like domain"/>
    <property type="match status" value="2"/>
</dbReference>
<accession>A0A087SNX7</accession>
<dbReference type="RefSeq" id="XP_011400398.1">
    <property type="nucleotide sequence ID" value="XM_011402096.1"/>
</dbReference>
<reference evidence="4" key="4">
    <citation type="submission" date="2018-10" db="EMBL/GenBank/DDBJ databases">
        <authorList>
            <person name="Hovde B."/>
            <person name="Zhang X."/>
        </authorList>
    </citation>
    <scope>NUCLEOTIDE SEQUENCE [LARGE SCALE GENOMIC DNA]</scope>
    <source>
        <strain evidence="4">UTEX 25</strain>
    </source>
</reference>
<dbReference type="eggNOG" id="ENOG502SB5U">
    <property type="taxonomic scope" value="Eukaryota"/>
</dbReference>
<evidence type="ECO:0000313" key="6">
    <source>
        <dbReference type="Proteomes" id="UP000279271"/>
    </source>
</evidence>
<proteinExistence type="predicted"/>
<dbReference type="Pfam" id="PF04232">
    <property type="entry name" value="SpoVS"/>
    <property type="match status" value="2"/>
</dbReference>
<feature type="region of interest" description="Disordered" evidence="1">
    <location>
        <begin position="1"/>
        <end position="38"/>
    </location>
</feature>
<organism evidence="3 5">
    <name type="scientific">Auxenochlorella protothecoides</name>
    <name type="common">Green microalga</name>
    <name type="synonym">Chlorella protothecoides</name>
    <dbReference type="NCBI Taxonomy" id="3075"/>
    <lineage>
        <taxon>Eukaryota</taxon>
        <taxon>Viridiplantae</taxon>
        <taxon>Chlorophyta</taxon>
        <taxon>core chlorophytes</taxon>
        <taxon>Trebouxiophyceae</taxon>
        <taxon>Chlorellales</taxon>
        <taxon>Chlorellaceae</taxon>
        <taxon>Auxenochlorella</taxon>
    </lineage>
</organism>
<dbReference type="EMBL" id="KL662146">
    <property type="protein sequence ID" value="KFM27431.1"/>
    <property type="molecule type" value="Genomic_DNA"/>
</dbReference>
<dbReference type="KEGG" id="apro:F751_1208"/>
<evidence type="ECO:0000313" key="3">
    <source>
        <dbReference type="EMBL" id="KFM27431.1"/>
    </source>
</evidence>
<dbReference type="Proteomes" id="UP000279271">
    <property type="component" value="Unassembled WGS sequence"/>
</dbReference>
<evidence type="ECO:0000256" key="1">
    <source>
        <dbReference type="SAM" id="MobiDB-lite"/>
    </source>
</evidence>
<dbReference type="PANTHER" id="PTHR35331:SF1">
    <property type="entry name" value="STAGE V SPORULATION PROTEIN S"/>
    <property type="match status" value="1"/>
</dbReference>
<sequence length="230" mass="24845">MISSNTPSPDRKVGRYDPIGHNPRNDRAGGGQRSEDEQDLQNFIKISSREEPKHYASKIAWNARGDRHMPLIATGAPAINIAIKAVAIARKYLEKDELELMCQPAFRDRKMGASLALYLSSVPAAELSATLNSEFGELTVGKNSKPQTVAGAIAGRARDGTGVVVTSIGPDAVCNACVATCHARIYLEDDKIDVRAIPIFEEVEKTSVDGSMHTMTALKLKVLIEGVQDS</sequence>
<dbReference type="InterPro" id="IPR007347">
    <property type="entry name" value="SpoVS"/>
</dbReference>
<evidence type="ECO:0000313" key="2">
    <source>
        <dbReference type="EMBL" id="JAT74968.1"/>
    </source>
</evidence>
<evidence type="ECO:0000313" key="4">
    <source>
        <dbReference type="EMBL" id="RMZ54159.1"/>
    </source>
</evidence>
<reference evidence="4" key="5">
    <citation type="submission" date="2018-11" db="EMBL/GenBank/DDBJ databases">
        <title>Characterization of plant carbon substrate utilization by Auxenochlorella protothecoides.</title>
        <authorList>
            <person name="Vogler B.W."/>
            <person name="Starkenburg S.R."/>
            <person name="Sudasinghe N."/>
            <person name="Schambach J.Y."/>
            <person name="Rollin J.A."/>
            <person name="Pattathil S."/>
            <person name="Barry A.N."/>
        </authorList>
    </citation>
    <scope>NUCLEOTIDE SEQUENCE [LARGE SCALE GENOMIC DNA]</scope>
    <source>
        <strain evidence="4">UTEX 25</strain>
    </source>
</reference>
<reference evidence="6" key="3">
    <citation type="journal article" date="2018" name="Algal Res.">
        <title>Characterization of plant carbon substrate utilization by Auxenochlorella protothecoides.</title>
        <authorList>
            <person name="Vogler B.W."/>
            <person name="Starkenburg S.R."/>
            <person name="Sudasinghe N."/>
            <person name="Schambach J.Y."/>
            <person name="Rollin J.A."/>
            <person name="Pattathil S."/>
            <person name="Barry A.N."/>
        </authorList>
    </citation>
    <scope>NUCLEOTIDE SEQUENCE [LARGE SCALE GENOMIC DNA]</scope>
    <source>
        <strain evidence="6">UTEX 25</strain>
    </source>
</reference>
<gene>
    <name evidence="4" type="ORF">APUTEX25_005315</name>
    <name evidence="3" type="ORF">F751_1208</name>
    <name evidence="2" type="ORF">g.8380</name>
</gene>
<keyword evidence="5" id="KW-1185">Reference proteome</keyword>